<dbReference type="Proteomes" id="UP001292094">
    <property type="component" value="Unassembled WGS sequence"/>
</dbReference>
<name>A0AAE1NY12_9EUCA</name>
<organism evidence="1 2">
    <name type="scientific">Petrolisthes manimaculis</name>
    <dbReference type="NCBI Taxonomy" id="1843537"/>
    <lineage>
        <taxon>Eukaryota</taxon>
        <taxon>Metazoa</taxon>
        <taxon>Ecdysozoa</taxon>
        <taxon>Arthropoda</taxon>
        <taxon>Crustacea</taxon>
        <taxon>Multicrustacea</taxon>
        <taxon>Malacostraca</taxon>
        <taxon>Eumalacostraca</taxon>
        <taxon>Eucarida</taxon>
        <taxon>Decapoda</taxon>
        <taxon>Pleocyemata</taxon>
        <taxon>Anomura</taxon>
        <taxon>Galatheoidea</taxon>
        <taxon>Porcellanidae</taxon>
        <taxon>Petrolisthes</taxon>
    </lineage>
</organism>
<evidence type="ECO:0000313" key="1">
    <source>
        <dbReference type="EMBL" id="KAK4298440.1"/>
    </source>
</evidence>
<reference evidence="1" key="1">
    <citation type="submission" date="2023-11" db="EMBL/GenBank/DDBJ databases">
        <title>Genome assemblies of two species of porcelain crab, Petrolisthes cinctipes and Petrolisthes manimaculis (Anomura: Porcellanidae).</title>
        <authorList>
            <person name="Angst P."/>
        </authorList>
    </citation>
    <scope>NUCLEOTIDE SEQUENCE</scope>
    <source>
        <strain evidence="1">PB745_02</strain>
        <tissue evidence="1">Gill</tissue>
    </source>
</reference>
<comment type="caution">
    <text evidence="1">The sequence shown here is derived from an EMBL/GenBank/DDBJ whole genome shotgun (WGS) entry which is preliminary data.</text>
</comment>
<protein>
    <submittedName>
        <fullName evidence="1">Uncharacterized protein</fullName>
    </submittedName>
</protein>
<evidence type="ECO:0000313" key="2">
    <source>
        <dbReference type="Proteomes" id="UP001292094"/>
    </source>
</evidence>
<sequence>MQGKNSGREGPNFIHRLYVQLLQSVTGTSTPH</sequence>
<accession>A0AAE1NY12</accession>
<dbReference type="EMBL" id="JAWZYT010003434">
    <property type="protein sequence ID" value="KAK4298440.1"/>
    <property type="molecule type" value="Genomic_DNA"/>
</dbReference>
<proteinExistence type="predicted"/>
<dbReference type="AlphaFoldDB" id="A0AAE1NY12"/>
<keyword evidence="2" id="KW-1185">Reference proteome</keyword>
<gene>
    <name evidence="1" type="ORF">Pmani_029215</name>
</gene>